<sequence length="471" mass="54473">MVETLKPSMIEEFSKVNKLPQVQEVVEESIKIHVVEETSNEDSCFNMNEKSIEKEESIKIKKRGRVENKERLVERSCIFVSISNISKESEHFECSKEKESELEERIEEKGRRTEKELKTILEELPISLSLNPSLMCYEVSLVGLELFLESYPFHVSIYGDLCVISSGGALFLVVFYASTCLSSYAFLEDSLLHSGSMFELSCHDFRVMNNVSIESTVVRFGLDDALFDILQDKYLVKFVENIVYVSSFLNTFMENHNNFVSLIQLMSFLQKNSCAFILKHEFEDTLFIHLIFKEFFDRVVFKEQCRPFWNFKSFKSTFRHLLCEMMNAETHQGYSSMSNSIVNIIEECKVVSPKEELDRLYHLRGTEHQSDFVIAIDPRGWDWGHFGHKRFPSHPKSKLDGSNLDVKRSKFCEVLDLLPKVGPTSTVVGRLPAELDCEHNTVSRPVGCTLPLPVAFRKEMTLVIFRRDFIV</sequence>
<evidence type="ECO:0000313" key="1">
    <source>
        <dbReference type="EMBL" id="KAI5664098.1"/>
    </source>
</evidence>
<dbReference type="EMBL" id="CM044705">
    <property type="protein sequence ID" value="KAI5664098.1"/>
    <property type="molecule type" value="Genomic_DNA"/>
</dbReference>
<accession>A0ACC0AW65</accession>
<gene>
    <name evidence="1" type="ORF">M9H77_23421</name>
</gene>
<reference evidence="2" key="1">
    <citation type="journal article" date="2023" name="Nat. Plants">
        <title>Single-cell RNA sequencing provides a high-resolution roadmap for understanding the multicellular compartmentation of specialized metabolism.</title>
        <authorList>
            <person name="Sun S."/>
            <person name="Shen X."/>
            <person name="Li Y."/>
            <person name="Li Y."/>
            <person name="Wang S."/>
            <person name="Li R."/>
            <person name="Zhang H."/>
            <person name="Shen G."/>
            <person name="Guo B."/>
            <person name="Wei J."/>
            <person name="Xu J."/>
            <person name="St-Pierre B."/>
            <person name="Chen S."/>
            <person name="Sun C."/>
        </authorList>
    </citation>
    <scope>NUCLEOTIDE SEQUENCE [LARGE SCALE GENOMIC DNA]</scope>
</reference>
<evidence type="ECO:0000313" key="2">
    <source>
        <dbReference type="Proteomes" id="UP001060085"/>
    </source>
</evidence>
<comment type="caution">
    <text evidence="1">The sequence shown here is derived from an EMBL/GenBank/DDBJ whole genome shotgun (WGS) entry which is preliminary data.</text>
</comment>
<name>A0ACC0AW65_CATRO</name>
<protein>
    <submittedName>
        <fullName evidence="1">Uncharacterized protein</fullName>
    </submittedName>
</protein>
<proteinExistence type="predicted"/>
<keyword evidence="2" id="KW-1185">Reference proteome</keyword>
<organism evidence="1 2">
    <name type="scientific">Catharanthus roseus</name>
    <name type="common">Madagascar periwinkle</name>
    <name type="synonym">Vinca rosea</name>
    <dbReference type="NCBI Taxonomy" id="4058"/>
    <lineage>
        <taxon>Eukaryota</taxon>
        <taxon>Viridiplantae</taxon>
        <taxon>Streptophyta</taxon>
        <taxon>Embryophyta</taxon>
        <taxon>Tracheophyta</taxon>
        <taxon>Spermatophyta</taxon>
        <taxon>Magnoliopsida</taxon>
        <taxon>eudicotyledons</taxon>
        <taxon>Gunneridae</taxon>
        <taxon>Pentapetalae</taxon>
        <taxon>asterids</taxon>
        <taxon>lamiids</taxon>
        <taxon>Gentianales</taxon>
        <taxon>Apocynaceae</taxon>
        <taxon>Rauvolfioideae</taxon>
        <taxon>Vinceae</taxon>
        <taxon>Catharanthinae</taxon>
        <taxon>Catharanthus</taxon>
    </lineage>
</organism>
<dbReference type="Proteomes" id="UP001060085">
    <property type="component" value="Linkage Group LG05"/>
</dbReference>